<feature type="domain" description="DUF4283" evidence="1">
    <location>
        <begin position="7"/>
        <end position="85"/>
    </location>
</feature>
<name>A0A803PT71_CANSA</name>
<evidence type="ECO:0000313" key="3">
    <source>
        <dbReference type="Proteomes" id="UP000596661"/>
    </source>
</evidence>
<organism evidence="2 3">
    <name type="scientific">Cannabis sativa</name>
    <name type="common">Hemp</name>
    <name type="synonym">Marijuana</name>
    <dbReference type="NCBI Taxonomy" id="3483"/>
    <lineage>
        <taxon>Eukaryota</taxon>
        <taxon>Viridiplantae</taxon>
        <taxon>Streptophyta</taxon>
        <taxon>Embryophyta</taxon>
        <taxon>Tracheophyta</taxon>
        <taxon>Spermatophyta</taxon>
        <taxon>Magnoliopsida</taxon>
        <taxon>eudicotyledons</taxon>
        <taxon>Gunneridae</taxon>
        <taxon>Pentapetalae</taxon>
        <taxon>rosids</taxon>
        <taxon>fabids</taxon>
        <taxon>Rosales</taxon>
        <taxon>Cannabaceae</taxon>
        <taxon>Cannabis</taxon>
    </lineage>
</organism>
<dbReference type="EnsemblPlants" id="evm.model.06.1128">
    <property type="protein sequence ID" value="cds.evm.model.06.1128"/>
    <property type="gene ID" value="evm.TU.06.1128"/>
</dbReference>
<dbReference type="EMBL" id="UZAU01000590">
    <property type="status" value="NOT_ANNOTATED_CDS"/>
    <property type="molecule type" value="Genomic_DNA"/>
</dbReference>
<reference evidence="2" key="1">
    <citation type="submission" date="2018-11" db="EMBL/GenBank/DDBJ databases">
        <authorList>
            <person name="Grassa J C."/>
        </authorList>
    </citation>
    <scope>NUCLEOTIDE SEQUENCE [LARGE SCALE GENOMIC DNA]</scope>
</reference>
<evidence type="ECO:0000259" key="1">
    <source>
        <dbReference type="Pfam" id="PF14111"/>
    </source>
</evidence>
<accession>A0A803PT71</accession>
<dbReference type="Gramene" id="evm.model.06.1128">
    <property type="protein sequence ID" value="cds.evm.model.06.1128"/>
    <property type="gene ID" value="evm.TU.06.1128"/>
</dbReference>
<dbReference type="PANTHER" id="PTHR31286">
    <property type="entry name" value="GLYCINE-RICH CELL WALL STRUCTURAL PROTEIN 1.8-LIKE"/>
    <property type="match status" value="1"/>
</dbReference>
<dbReference type="PANTHER" id="PTHR31286:SF167">
    <property type="entry name" value="OS09G0268800 PROTEIN"/>
    <property type="match status" value="1"/>
</dbReference>
<evidence type="ECO:0000313" key="2">
    <source>
        <dbReference type="EnsemblPlants" id="cds.evm.model.06.1128"/>
    </source>
</evidence>
<reference evidence="2" key="2">
    <citation type="submission" date="2021-03" db="UniProtKB">
        <authorList>
            <consortium name="EnsemblPlants"/>
        </authorList>
    </citation>
    <scope>IDENTIFICATION</scope>
</reference>
<dbReference type="AlphaFoldDB" id="A0A803PT71"/>
<proteinExistence type="predicted"/>
<dbReference type="InterPro" id="IPR040256">
    <property type="entry name" value="At4g02000-like"/>
</dbReference>
<dbReference type="Pfam" id="PF14111">
    <property type="entry name" value="DUF4283"/>
    <property type="match status" value="1"/>
</dbReference>
<keyword evidence="3" id="KW-1185">Reference proteome</keyword>
<sequence>MSLWGSGNHSESLVVKILSPKALKPALIEKAMKEAWTLHFPISFSEYHSSLFHASFSCEGDRRRILEEQPWHLDRCLMIFSNLEDFDTLTPNQLRYVPLWLQAHNIPFGQKSPKLAQFFLMKLETSLKFILCLCLKGLQQVVDQFLNLYSIFMGSMADHVSQPNYQGGQSSHLRPQHGFDDTSRALSTLPSSPIVVTSVITHVDKGKGIAQRDKGKGLAHSET</sequence>
<protein>
    <recommendedName>
        <fullName evidence="1">DUF4283 domain-containing protein</fullName>
    </recommendedName>
</protein>
<dbReference type="InterPro" id="IPR025558">
    <property type="entry name" value="DUF4283"/>
</dbReference>
<dbReference type="Proteomes" id="UP000596661">
    <property type="component" value="Chromosome 6"/>
</dbReference>